<dbReference type="PANTHER" id="PTHR24286:SF302">
    <property type="entry name" value="ALLENE OXIDE SYNTHASE 2"/>
    <property type="match status" value="1"/>
</dbReference>
<evidence type="ECO:0000256" key="1">
    <source>
        <dbReference type="ARBA" id="ARBA00022617"/>
    </source>
</evidence>
<evidence type="ECO:0000256" key="2">
    <source>
        <dbReference type="ARBA" id="ARBA00022723"/>
    </source>
</evidence>
<dbReference type="GO" id="GO:0016125">
    <property type="term" value="P:sterol metabolic process"/>
    <property type="evidence" value="ECO:0007669"/>
    <property type="project" value="TreeGrafter"/>
</dbReference>
<dbReference type="GO" id="GO:0005506">
    <property type="term" value="F:iron ion binding"/>
    <property type="evidence" value="ECO:0007669"/>
    <property type="project" value="InterPro"/>
</dbReference>
<keyword evidence="3 5" id="KW-0408">Iron</keyword>
<dbReference type="SUPFAM" id="SSF48264">
    <property type="entry name" value="Cytochrome P450"/>
    <property type="match status" value="1"/>
</dbReference>
<keyword evidence="2 5" id="KW-0479">Metal-binding</keyword>
<dbReference type="InterPro" id="IPR002403">
    <property type="entry name" value="Cyt_P450_E_grp-IV"/>
</dbReference>
<dbReference type="PANTHER" id="PTHR24286">
    <property type="entry name" value="CYTOCHROME P450 26"/>
    <property type="match status" value="1"/>
</dbReference>
<dbReference type="AlphaFoldDB" id="A0AAE1YX01"/>
<evidence type="ECO:0000256" key="4">
    <source>
        <dbReference type="ARBA" id="ARBA00023239"/>
    </source>
</evidence>
<feature type="binding site" description="axial binding residue" evidence="5">
    <location>
        <position position="437"/>
    </location>
    <ligand>
        <name>heme</name>
        <dbReference type="ChEBI" id="CHEBI:30413"/>
    </ligand>
    <ligandPart>
        <name>Fe</name>
        <dbReference type="ChEBI" id="CHEBI:18248"/>
    </ligandPart>
</feature>
<evidence type="ECO:0000256" key="3">
    <source>
        <dbReference type="ARBA" id="ARBA00023004"/>
    </source>
</evidence>
<dbReference type="GO" id="GO:0016705">
    <property type="term" value="F:oxidoreductase activity, acting on paired donors, with incorporation or reduction of molecular oxygen"/>
    <property type="evidence" value="ECO:0007669"/>
    <property type="project" value="InterPro"/>
</dbReference>
<dbReference type="Pfam" id="PF00067">
    <property type="entry name" value="p450"/>
    <property type="match status" value="1"/>
</dbReference>
<dbReference type="GO" id="GO:0004497">
    <property type="term" value="F:monooxygenase activity"/>
    <property type="evidence" value="ECO:0007669"/>
    <property type="project" value="InterPro"/>
</dbReference>
<accession>A0AAE1YX01</accession>
<organism evidence="6 7">
    <name type="scientific">Sesamum alatum</name>
    <dbReference type="NCBI Taxonomy" id="300844"/>
    <lineage>
        <taxon>Eukaryota</taxon>
        <taxon>Viridiplantae</taxon>
        <taxon>Streptophyta</taxon>
        <taxon>Embryophyta</taxon>
        <taxon>Tracheophyta</taxon>
        <taxon>Spermatophyta</taxon>
        <taxon>Magnoliopsida</taxon>
        <taxon>eudicotyledons</taxon>
        <taxon>Gunneridae</taxon>
        <taxon>Pentapetalae</taxon>
        <taxon>asterids</taxon>
        <taxon>lamiids</taxon>
        <taxon>Lamiales</taxon>
        <taxon>Pedaliaceae</taxon>
        <taxon>Sesamum</taxon>
    </lineage>
</organism>
<gene>
    <name evidence="6" type="ORF">Salat_0115600</name>
</gene>
<dbReference type="FunFam" id="1.10.630.10:FF:000024">
    <property type="entry name" value="Allene oxide synthase, chloroplastic"/>
    <property type="match status" value="1"/>
</dbReference>
<name>A0AAE1YX01_9LAMI</name>
<reference evidence="6" key="1">
    <citation type="submission" date="2020-06" db="EMBL/GenBank/DDBJ databases">
        <authorList>
            <person name="Li T."/>
            <person name="Hu X."/>
            <person name="Zhang T."/>
            <person name="Song X."/>
            <person name="Zhang H."/>
            <person name="Dai N."/>
            <person name="Sheng W."/>
            <person name="Hou X."/>
            <person name="Wei L."/>
        </authorList>
    </citation>
    <scope>NUCLEOTIDE SEQUENCE</scope>
    <source>
        <strain evidence="6">3651</strain>
        <tissue evidence="6">Leaf</tissue>
    </source>
</reference>
<dbReference type="EMBL" id="JACGWO010000001">
    <property type="protein sequence ID" value="KAK4437816.1"/>
    <property type="molecule type" value="Genomic_DNA"/>
</dbReference>
<evidence type="ECO:0000313" key="6">
    <source>
        <dbReference type="EMBL" id="KAK4437816.1"/>
    </source>
</evidence>
<dbReference type="InterPro" id="IPR036396">
    <property type="entry name" value="Cyt_P450_sf"/>
</dbReference>
<protein>
    <submittedName>
        <fullName evidence="6">Allene oxide synthase 3</fullName>
    </submittedName>
</protein>
<dbReference type="Proteomes" id="UP001293254">
    <property type="component" value="Unassembled WGS sequence"/>
</dbReference>
<dbReference type="GO" id="GO:0020037">
    <property type="term" value="F:heme binding"/>
    <property type="evidence" value="ECO:0007669"/>
    <property type="project" value="InterPro"/>
</dbReference>
<evidence type="ECO:0000256" key="5">
    <source>
        <dbReference type="PIRSR" id="PIRSR602403-1"/>
    </source>
</evidence>
<keyword evidence="1 5" id="KW-0349">Heme</keyword>
<dbReference type="Gene3D" id="1.10.630.10">
    <property type="entry name" value="Cytochrome P450"/>
    <property type="match status" value="1"/>
</dbReference>
<dbReference type="GO" id="GO:0006631">
    <property type="term" value="P:fatty acid metabolic process"/>
    <property type="evidence" value="ECO:0007669"/>
    <property type="project" value="UniProtKB-ARBA"/>
</dbReference>
<evidence type="ECO:0000313" key="7">
    <source>
        <dbReference type="Proteomes" id="UP001293254"/>
    </source>
</evidence>
<dbReference type="CDD" id="cd11071">
    <property type="entry name" value="CYP74"/>
    <property type="match status" value="1"/>
</dbReference>
<keyword evidence="4" id="KW-0456">Lyase</keyword>
<comment type="cofactor">
    <cofactor evidence="5">
        <name>heme</name>
        <dbReference type="ChEBI" id="CHEBI:30413"/>
    </cofactor>
</comment>
<keyword evidence="7" id="KW-1185">Reference proteome</keyword>
<dbReference type="GO" id="GO:0016829">
    <property type="term" value="F:lyase activity"/>
    <property type="evidence" value="ECO:0007669"/>
    <property type="project" value="UniProtKB-KW"/>
</dbReference>
<comment type="caution">
    <text evidence="6">The sequence shown here is derived from an EMBL/GenBank/DDBJ whole genome shotgun (WGS) entry which is preliminary data.</text>
</comment>
<dbReference type="PRINTS" id="PR00465">
    <property type="entry name" value="EP450IV"/>
</dbReference>
<sequence>MSSFSENYPSAVPSDVLPLREIPGGYGLPFFGPIKDRIDYYYNQGPDEFFRARIKKYNSTVYRVNGPPGPFNAKDPRVVVVLDAVSFPILFDTSKVLKKNVFTGTFMPSTHFTGGYRVCSYLDPSEPKHAILKGFFLSLLDRLHKELIPTFRSAAAQLFADLEAELSDNGQANFNPISDKMSFDFLFRLFAGKSSYDTHVGGGGNANLDKWLFFQLAPLITLGLKFLPNCVEDWLLHTFPLPYFVVKSGYEKVHDAFDEAAGKLLDEAEKQGLSRDEASHNLMFLTGFNSYGGTKLLFPALLKYVGTGGEDLHRRLAAEIRAVVKEEGGVTLAALEKISLTKSVVWEALRMEPPIQFQYAKAKQDITIRSHEASYVIKKGETICGYQPIATKDPKVFVNPEEFVADRFLGSGEKLIKYVYWSNGRETDNPTADNKQCPAKDMVVLLSRMMLVEFFIRYDTFSVEAGKLLLGSSVTFKSVTRAE</sequence>
<reference evidence="6" key="2">
    <citation type="journal article" date="2024" name="Plant">
        <title>Genomic evolution and insights into agronomic trait innovations of Sesamum species.</title>
        <authorList>
            <person name="Miao H."/>
            <person name="Wang L."/>
            <person name="Qu L."/>
            <person name="Liu H."/>
            <person name="Sun Y."/>
            <person name="Le M."/>
            <person name="Wang Q."/>
            <person name="Wei S."/>
            <person name="Zheng Y."/>
            <person name="Lin W."/>
            <person name="Duan Y."/>
            <person name="Cao H."/>
            <person name="Xiong S."/>
            <person name="Wang X."/>
            <person name="Wei L."/>
            <person name="Li C."/>
            <person name="Ma Q."/>
            <person name="Ju M."/>
            <person name="Zhao R."/>
            <person name="Li G."/>
            <person name="Mu C."/>
            <person name="Tian Q."/>
            <person name="Mei H."/>
            <person name="Zhang T."/>
            <person name="Gao T."/>
            <person name="Zhang H."/>
        </authorList>
    </citation>
    <scope>NUCLEOTIDE SEQUENCE</scope>
    <source>
        <strain evidence="6">3651</strain>
    </source>
</reference>
<dbReference type="InterPro" id="IPR001128">
    <property type="entry name" value="Cyt_P450"/>
</dbReference>
<proteinExistence type="predicted"/>